<feature type="non-terminal residue" evidence="1">
    <location>
        <position position="1"/>
    </location>
</feature>
<dbReference type="PROSITE" id="PS50092">
    <property type="entry name" value="TSP1"/>
    <property type="match status" value="1"/>
</dbReference>
<sequence>NIGNYKVYYTYKQVLNPAGEKYNFGVTIYDDKAPSDVTITMHTDSESGDVYNCPTRENCSWTGKDVYITFTATDKSDCGTEGSGVKQFMYRYGDSGNWQSVSAVKITQDNGQNIYKATIIRNTTYDGPIQVKAIDSASTSGTGNDFEGAVTGAYLLVDKTPPSCTSSGGNPDWINSGSRILTGTCSDANSGCAGNVTKEYSTDINSTTESPGTVYDNVGNSTVCPGNQTVRIDKTKPGVSISVASQNGSYHTTTANVTVGQSDNLSGVTQMCILLNDNNVGNCSWQNYTNAAQARSTNRGYDGGSVTYYAWTKDAAGNVSDAGSASYTVYKQCTTTYTDWGGWGSCSTNCGNGSQSRSGTKIDSYLSINCGSDSQSQGCSDNSGCPPPSGGGGGSDGGNCCWVDWNTTAHGSCTTILCVVRPPSAGGCGGTCGWGDEQLVCYSCS</sequence>
<evidence type="ECO:0000313" key="1">
    <source>
        <dbReference type="EMBL" id="HIQ64959.1"/>
    </source>
</evidence>
<dbReference type="Proteomes" id="UP000886725">
    <property type="component" value="Unassembled WGS sequence"/>
</dbReference>
<comment type="caution">
    <text evidence="1">The sequence shown here is derived from an EMBL/GenBank/DDBJ whole genome shotgun (WGS) entry which is preliminary data.</text>
</comment>
<proteinExistence type="predicted"/>
<protein>
    <submittedName>
        <fullName evidence="1">Thrombospondin type-1 domain-containing protein</fullName>
    </submittedName>
</protein>
<dbReference type="AlphaFoldDB" id="A0A9D0Z010"/>
<gene>
    <name evidence="1" type="ORF">IAC85_04385</name>
</gene>
<reference evidence="1" key="1">
    <citation type="submission" date="2020-10" db="EMBL/GenBank/DDBJ databases">
        <authorList>
            <person name="Gilroy R."/>
        </authorList>
    </citation>
    <scope>NUCLEOTIDE SEQUENCE</scope>
    <source>
        <strain evidence="1">CHK165-10780</strain>
    </source>
</reference>
<name>A0A9D0Z010_9FIRM</name>
<dbReference type="EMBL" id="DVFU01000084">
    <property type="protein sequence ID" value="HIQ64959.1"/>
    <property type="molecule type" value="Genomic_DNA"/>
</dbReference>
<dbReference type="InterPro" id="IPR000884">
    <property type="entry name" value="TSP1_rpt"/>
</dbReference>
<organism evidence="1 2">
    <name type="scientific">Candidatus Faecenecus gallistercoris</name>
    <dbReference type="NCBI Taxonomy" id="2840793"/>
    <lineage>
        <taxon>Bacteria</taxon>
        <taxon>Bacillati</taxon>
        <taxon>Bacillota</taxon>
        <taxon>Bacillota incertae sedis</taxon>
        <taxon>Candidatus Faecenecus</taxon>
    </lineage>
</organism>
<evidence type="ECO:0000313" key="2">
    <source>
        <dbReference type="Proteomes" id="UP000886725"/>
    </source>
</evidence>
<reference evidence="1" key="2">
    <citation type="journal article" date="2021" name="PeerJ">
        <title>Extensive microbial diversity within the chicken gut microbiome revealed by metagenomics and culture.</title>
        <authorList>
            <person name="Gilroy R."/>
            <person name="Ravi A."/>
            <person name="Getino M."/>
            <person name="Pursley I."/>
            <person name="Horton D.L."/>
            <person name="Alikhan N.F."/>
            <person name="Baker D."/>
            <person name="Gharbi K."/>
            <person name="Hall N."/>
            <person name="Watson M."/>
            <person name="Adriaenssens E.M."/>
            <person name="Foster-Nyarko E."/>
            <person name="Jarju S."/>
            <person name="Secka A."/>
            <person name="Antonio M."/>
            <person name="Oren A."/>
            <person name="Chaudhuri R.R."/>
            <person name="La Ragione R."/>
            <person name="Hildebrand F."/>
            <person name="Pallen M.J."/>
        </authorList>
    </citation>
    <scope>NUCLEOTIDE SEQUENCE</scope>
    <source>
        <strain evidence="1">CHK165-10780</strain>
    </source>
</reference>
<accession>A0A9D0Z010</accession>